<evidence type="ECO:0000313" key="3">
    <source>
        <dbReference type="Proteomes" id="UP001627154"/>
    </source>
</evidence>
<protein>
    <recommendedName>
        <fullName evidence="1">Reverse transcriptase domain-containing protein</fullName>
    </recommendedName>
</protein>
<dbReference type="PANTHER" id="PTHR19446">
    <property type="entry name" value="REVERSE TRANSCRIPTASES"/>
    <property type="match status" value="1"/>
</dbReference>
<feature type="domain" description="Reverse transcriptase" evidence="1">
    <location>
        <begin position="8"/>
        <end position="110"/>
    </location>
</feature>
<evidence type="ECO:0000259" key="1">
    <source>
        <dbReference type="Pfam" id="PF00078"/>
    </source>
</evidence>
<evidence type="ECO:0000313" key="2">
    <source>
        <dbReference type="EMBL" id="KAL3392490.1"/>
    </source>
</evidence>
<dbReference type="Proteomes" id="UP001627154">
    <property type="component" value="Unassembled WGS sequence"/>
</dbReference>
<proteinExistence type="predicted"/>
<comment type="caution">
    <text evidence="2">The sequence shown here is derived from an EMBL/GenBank/DDBJ whole genome shotgun (WGS) entry which is preliminary data.</text>
</comment>
<organism evidence="2 3">
    <name type="scientific">Trichogramma kaykai</name>
    <dbReference type="NCBI Taxonomy" id="54128"/>
    <lineage>
        <taxon>Eukaryota</taxon>
        <taxon>Metazoa</taxon>
        <taxon>Ecdysozoa</taxon>
        <taxon>Arthropoda</taxon>
        <taxon>Hexapoda</taxon>
        <taxon>Insecta</taxon>
        <taxon>Pterygota</taxon>
        <taxon>Neoptera</taxon>
        <taxon>Endopterygota</taxon>
        <taxon>Hymenoptera</taxon>
        <taxon>Apocrita</taxon>
        <taxon>Proctotrupomorpha</taxon>
        <taxon>Chalcidoidea</taxon>
        <taxon>Trichogrammatidae</taxon>
        <taxon>Trichogramma</taxon>
    </lineage>
</organism>
<dbReference type="AlphaFoldDB" id="A0ABD2WID9"/>
<sequence>MLDTAGAILERIICDRLEFITESPEGLSDQQYSFQKGRSTIDAIKSVIATAREAIADKRWNRGTKKYCAVVTLDVKNAFNSARWNNIHAVLRQMRAPDYLLRIISSYLSAKGLLWGPYCGTSCTTPFYASTLEAT</sequence>
<reference evidence="2 3" key="1">
    <citation type="journal article" date="2024" name="bioRxiv">
        <title>A reference genome for Trichogramma kaykai: A tiny desert-dwelling parasitoid wasp with competing sex-ratio distorters.</title>
        <authorList>
            <person name="Culotta J."/>
            <person name="Lindsey A.R."/>
        </authorList>
    </citation>
    <scope>NUCLEOTIDE SEQUENCE [LARGE SCALE GENOMIC DNA]</scope>
    <source>
        <strain evidence="2 3">KSX58</strain>
    </source>
</reference>
<keyword evidence="3" id="KW-1185">Reference proteome</keyword>
<dbReference type="Pfam" id="PF00078">
    <property type="entry name" value="RVT_1"/>
    <property type="match status" value="1"/>
</dbReference>
<gene>
    <name evidence="2" type="ORF">TKK_013012</name>
</gene>
<accession>A0ABD2WID9</accession>
<dbReference type="EMBL" id="JBJJXI010000104">
    <property type="protein sequence ID" value="KAL3392490.1"/>
    <property type="molecule type" value="Genomic_DNA"/>
</dbReference>
<name>A0ABD2WID9_9HYME</name>
<dbReference type="InterPro" id="IPR000477">
    <property type="entry name" value="RT_dom"/>
</dbReference>